<dbReference type="EMBL" id="JAAOCA010000018">
    <property type="protein sequence ID" value="MBD1599995.1"/>
    <property type="molecule type" value="Genomic_DNA"/>
</dbReference>
<dbReference type="Gene3D" id="3.40.225.10">
    <property type="entry name" value="Class II aldolase/adducin N-terminal domain"/>
    <property type="match status" value="1"/>
</dbReference>
<dbReference type="InterPro" id="IPR001303">
    <property type="entry name" value="Aldolase_II/adducin_N"/>
</dbReference>
<dbReference type="SUPFAM" id="SSF53639">
    <property type="entry name" value="AraD/HMP-PK domain-like"/>
    <property type="match status" value="1"/>
</dbReference>
<evidence type="ECO:0000313" key="4">
    <source>
        <dbReference type="Proteomes" id="UP000805841"/>
    </source>
</evidence>
<dbReference type="InterPro" id="IPR051017">
    <property type="entry name" value="Aldolase-II_Adducin_sf"/>
</dbReference>
<gene>
    <name evidence="3" type="ORF">HAQ05_14960</name>
</gene>
<comment type="caution">
    <text evidence="3">The sequence shown here is derived from an EMBL/GenBank/DDBJ whole genome shotgun (WGS) entry which is preliminary data.</text>
</comment>
<dbReference type="Proteomes" id="UP000805841">
    <property type="component" value="Unassembled WGS sequence"/>
</dbReference>
<reference evidence="3 4" key="1">
    <citation type="journal article" date="2020" name="Insects">
        <title>Bacteria Belonging to Pseudomonas typographi sp. nov. from the Bark Beetle Ips typographus Have Genomic Potential to Aid in the Host Ecology.</title>
        <authorList>
            <person name="Peral-Aranega E."/>
            <person name="Saati-Santamaria Z."/>
            <person name="Kolarik M."/>
            <person name="Rivas R."/>
            <person name="Garcia-Fraile P."/>
        </authorList>
    </citation>
    <scope>NUCLEOTIDE SEQUENCE [LARGE SCALE GENOMIC DNA]</scope>
    <source>
        <strain evidence="3 4">CA3A</strain>
    </source>
</reference>
<dbReference type="RefSeq" id="WP_190421932.1">
    <property type="nucleotide sequence ID" value="NZ_JAAOCA010000018.1"/>
</dbReference>
<dbReference type="InterPro" id="IPR036409">
    <property type="entry name" value="Aldolase_II/adducin_N_sf"/>
</dbReference>
<dbReference type="PANTHER" id="PTHR10672">
    <property type="entry name" value="ADDUCIN"/>
    <property type="match status" value="1"/>
</dbReference>
<name>A0ABR7Z3C2_9PSED</name>
<evidence type="ECO:0000259" key="2">
    <source>
        <dbReference type="SMART" id="SM01007"/>
    </source>
</evidence>
<dbReference type="Pfam" id="PF00596">
    <property type="entry name" value="Aldolase_II"/>
    <property type="match status" value="1"/>
</dbReference>
<dbReference type="SMART" id="SM01007">
    <property type="entry name" value="Aldolase_II"/>
    <property type="match status" value="1"/>
</dbReference>
<proteinExistence type="inferred from homology"/>
<feature type="domain" description="Class II aldolase/adducin N-terminal" evidence="2">
    <location>
        <begin position="45"/>
        <end position="220"/>
    </location>
</feature>
<comment type="similarity">
    <text evidence="1">Belongs to the aldolase class II family.</text>
</comment>
<organism evidence="3 4">
    <name type="scientific">Pseudomonas typographi</name>
    <dbReference type="NCBI Taxonomy" id="2715964"/>
    <lineage>
        <taxon>Bacteria</taxon>
        <taxon>Pseudomonadati</taxon>
        <taxon>Pseudomonadota</taxon>
        <taxon>Gammaproteobacteria</taxon>
        <taxon>Pseudomonadales</taxon>
        <taxon>Pseudomonadaceae</taxon>
        <taxon>Pseudomonas</taxon>
    </lineage>
</organism>
<evidence type="ECO:0000313" key="3">
    <source>
        <dbReference type="EMBL" id="MBD1599995.1"/>
    </source>
</evidence>
<evidence type="ECO:0000256" key="1">
    <source>
        <dbReference type="ARBA" id="ARBA00037961"/>
    </source>
</evidence>
<protein>
    <submittedName>
        <fullName evidence="3">Class II aldolase/adducin family protein</fullName>
    </submittedName>
</protein>
<sequence length="278" mass="30590">MNTPIQPRANTALSIEQRFEKARTYPRPQPPVFSSAEGERQHRKETLAAAFRIFGKLGYDEGVMGHISARDPENPQHFWINPFGLSFNLITAGDLQRVSLDGDLIEGHGCPHPGGIPLHSAILTLRPDIVSVAHTHSLYGRTWSTTGRLLPAASAESAVFYGKHALYDSHAHGEGDNLVNALGTNRALLMKNHGLLTVGQTVDEAAYLFISLEKICQSQIAAESIGSAQTMEEEHARRGAERFQAYNGWLNFQPLYQSIVKEQPDLLQAANRPHGSHS</sequence>
<accession>A0ABR7Z3C2</accession>
<dbReference type="NCBIfam" id="NF004855">
    <property type="entry name" value="PRK06208.1"/>
    <property type="match status" value="1"/>
</dbReference>
<dbReference type="PANTHER" id="PTHR10672:SF3">
    <property type="entry name" value="PROTEIN HU-LI TAI SHAO"/>
    <property type="match status" value="1"/>
</dbReference>
<keyword evidence="4" id="KW-1185">Reference proteome</keyword>